<dbReference type="Proteomes" id="UP000319731">
    <property type="component" value="Unassembled WGS sequence"/>
</dbReference>
<dbReference type="Gene3D" id="1.20.1050.10">
    <property type="match status" value="1"/>
</dbReference>
<evidence type="ECO:0000256" key="2">
    <source>
        <dbReference type="RuleBase" id="RU003494"/>
    </source>
</evidence>
<feature type="domain" description="GST N-terminal" evidence="3">
    <location>
        <begin position="5"/>
        <end position="91"/>
    </location>
</feature>
<dbReference type="InterPro" id="IPR004045">
    <property type="entry name" value="Glutathione_S-Trfase_N"/>
</dbReference>
<dbReference type="Pfam" id="PF00043">
    <property type="entry name" value="GST_C"/>
    <property type="match status" value="1"/>
</dbReference>
<sequence length="253" mass="28316">MVAADPPFTLYTVGTPNGIKVSAALEELGLTYKTYKINFSTNEQKEEWFLKINPNGRIPALVDHTAPGGDFAVFESGAILQYLADNHDPEHKLLPADPLKRSVAIQWLYFQMGGVGPMQGQANHFSRYAPEKIPYAIKRYQDETRRLYTVLERGLVGKHWLAGDDYTIADIANASWVLSHFFAGVSVDGLPNLQRWMEEVKERPTFKKGANVPDPSRIYNPPTEEEMEAGAAASRAWIMKSMTSKDPAAEKKE</sequence>
<dbReference type="SFLD" id="SFLDG00358">
    <property type="entry name" value="Main_(cytGST)"/>
    <property type="match status" value="1"/>
</dbReference>
<reference evidence="5 6" key="1">
    <citation type="journal article" date="2019" name="Sci. Rep.">
        <title>Comparative genomics of chytrid fungi reveal insights into the obligate biotrophic and pathogenic lifestyle of Synchytrium endobioticum.</title>
        <authorList>
            <person name="van de Vossenberg B.T.L.H."/>
            <person name="Warris S."/>
            <person name="Nguyen H.D.T."/>
            <person name="van Gent-Pelzer M.P.E."/>
            <person name="Joly D.L."/>
            <person name="van de Geest H.C."/>
            <person name="Bonants P.J.M."/>
            <person name="Smith D.S."/>
            <person name="Levesque C.A."/>
            <person name="van der Lee T.A.J."/>
        </authorList>
    </citation>
    <scope>NUCLEOTIDE SEQUENCE [LARGE SCALE GENOMIC DNA]</scope>
    <source>
        <strain evidence="5 6">JEL517</strain>
    </source>
</reference>
<dbReference type="GeneID" id="42006179"/>
<dbReference type="EMBL" id="QEAO01000039">
    <property type="protein sequence ID" value="TPX31780.1"/>
    <property type="molecule type" value="Genomic_DNA"/>
</dbReference>
<organism evidence="5 6">
    <name type="scientific">Synchytrium microbalum</name>
    <dbReference type="NCBI Taxonomy" id="1806994"/>
    <lineage>
        <taxon>Eukaryota</taxon>
        <taxon>Fungi</taxon>
        <taxon>Fungi incertae sedis</taxon>
        <taxon>Chytridiomycota</taxon>
        <taxon>Chytridiomycota incertae sedis</taxon>
        <taxon>Chytridiomycetes</taxon>
        <taxon>Synchytriales</taxon>
        <taxon>Synchytriaceae</taxon>
        <taxon>Synchytrium</taxon>
    </lineage>
</organism>
<dbReference type="InterPro" id="IPR040079">
    <property type="entry name" value="Glutathione_S-Trfase"/>
</dbReference>
<dbReference type="InterPro" id="IPR004046">
    <property type="entry name" value="GST_C"/>
</dbReference>
<dbReference type="PROSITE" id="PS50405">
    <property type="entry name" value="GST_CTER"/>
    <property type="match status" value="1"/>
</dbReference>
<proteinExistence type="inferred from homology"/>
<comment type="caution">
    <text evidence="5">The sequence shown here is derived from an EMBL/GenBank/DDBJ whole genome shotgun (WGS) entry which is preliminary data.</text>
</comment>
<feature type="domain" description="GST C-terminal" evidence="4">
    <location>
        <begin position="97"/>
        <end position="222"/>
    </location>
</feature>
<dbReference type="SUPFAM" id="SSF47616">
    <property type="entry name" value="GST C-terminal domain-like"/>
    <property type="match status" value="1"/>
</dbReference>
<gene>
    <name evidence="5" type="ORF">SmJEL517_g04954</name>
</gene>
<accession>A0A507BP34</accession>
<dbReference type="SFLD" id="SFLDG01151">
    <property type="entry name" value="Main.2:_Nu-like"/>
    <property type="match status" value="1"/>
</dbReference>
<keyword evidence="6" id="KW-1185">Reference proteome</keyword>
<dbReference type="Pfam" id="PF02798">
    <property type="entry name" value="GST_N"/>
    <property type="match status" value="1"/>
</dbReference>
<evidence type="ECO:0008006" key="7">
    <source>
        <dbReference type="Google" id="ProtNLM"/>
    </source>
</evidence>
<evidence type="ECO:0000259" key="4">
    <source>
        <dbReference type="PROSITE" id="PS50405"/>
    </source>
</evidence>
<dbReference type="CDD" id="cd03048">
    <property type="entry name" value="GST_N_Ure2p_like"/>
    <property type="match status" value="1"/>
</dbReference>
<dbReference type="RefSeq" id="XP_031023123.1">
    <property type="nucleotide sequence ID" value="XM_031170882.1"/>
</dbReference>
<evidence type="ECO:0000313" key="6">
    <source>
        <dbReference type="Proteomes" id="UP000319731"/>
    </source>
</evidence>
<comment type="similarity">
    <text evidence="1 2">Belongs to the GST superfamily.</text>
</comment>
<dbReference type="Gene3D" id="3.40.30.10">
    <property type="entry name" value="Glutaredoxin"/>
    <property type="match status" value="1"/>
</dbReference>
<dbReference type="SUPFAM" id="SSF52833">
    <property type="entry name" value="Thioredoxin-like"/>
    <property type="match status" value="1"/>
</dbReference>
<dbReference type="CDD" id="cd10291">
    <property type="entry name" value="GST_C_YfcG_like"/>
    <property type="match status" value="1"/>
</dbReference>
<dbReference type="OrthoDB" id="422574at2759"/>
<dbReference type="STRING" id="1806994.A0A507BP34"/>
<dbReference type="SFLD" id="SFLDS00019">
    <property type="entry name" value="Glutathione_Transferase_(cytos"/>
    <property type="match status" value="1"/>
</dbReference>
<name>A0A507BP34_9FUNG</name>
<dbReference type="PANTHER" id="PTHR44051">
    <property type="entry name" value="GLUTATHIONE S-TRANSFERASE-RELATED"/>
    <property type="match status" value="1"/>
</dbReference>
<dbReference type="InterPro" id="IPR010987">
    <property type="entry name" value="Glutathione-S-Trfase_C-like"/>
</dbReference>
<dbReference type="InterPro" id="IPR036282">
    <property type="entry name" value="Glutathione-S-Trfase_C_sf"/>
</dbReference>
<dbReference type="PROSITE" id="PS50404">
    <property type="entry name" value="GST_NTER"/>
    <property type="match status" value="1"/>
</dbReference>
<dbReference type="PANTHER" id="PTHR44051:SF8">
    <property type="entry name" value="GLUTATHIONE S-TRANSFERASE GSTA"/>
    <property type="match status" value="1"/>
</dbReference>
<dbReference type="InterPro" id="IPR036249">
    <property type="entry name" value="Thioredoxin-like_sf"/>
</dbReference>
<evidence type="ECO:0000256" key="1">
    <source>
        <dbReference type="ARBA" id="ARBA00007409"/>
    </source>
</evidence>
<evidence type="ECO:0000259" key="3">
    <source>
        <dbReference type="PROSITE" id="PS50404"/>
    </source>
</evidence>
<dbReference type="AlphaFoldDB" id="A0A507BP34"/>
<evidence type="ECO:0000313" key="5">
    <source>
        <dbReference type="EMBL" id="TPX31780.1"/>
    </source>
</evidence>
<protein>
    <recommendedName>
        <fullName evidence="7">Glutathione transferase</fullName>
    </recommendedName>
</protein>